<evidence type="ECO:0000256" key="3">
    <source>
        <dbReference type="ARBA" id="ARBA00022490"/>
    </source>
</evidence>
<dbReference type="InterPro" id="IPR010334">
    <property type="entry name" value="Dcp1"/>
</dbReference>
<dbReference type="Proteomes" id="UP000027135">
    <property type="component" value="Unassembled WGS sequence"/>
</dbReference>
<dbReference type="FunCoup" id="A0A067R8W4">
    <property type="interactions" value="140"/>
</dbReference>
<evidence type="ECO:0000256" key="6">
    <source>
        <dbReference type="SAM" id="MobiDB-lite"/>
    </source>
</evidence>
<keyword evidence="5" id="KW-0866">Nonsense-mediated mRNA decay</keyword>
<evidence type="ECO:0000259" key="7">
    <source>
        <dbReference type="Pfam" id="PF16741"/>
    </source>
</evidence>
<dbReference type="AlphaFoldDB" id="A0A067R8W4"/>
<gene>
    <name evidence="8" type="ORF">L798_05559</name>
</gene>
<feature type="region of interest" description="Disordered" evidence="6">
    <location>
        <begin position="253"/>
        <end position="305"/>
    </location>
</feature>
<dbReference type="Pfam" id="PF06058">
    <property type="entry name" value="DCP1"/>
    <property type="match status" value="1"/>
</dbReference>
<feature type="region of interest" description="Disordered" evidence="6">
    <location>
        <begin position="163"/>
        <end position="183"/>
    </location>
</feature>
<accession>A0A067R8W4</accession>
<dbReference type="CDD" id="cd09804">
    <property type="entry name" value="Dcp1"/>
    <property type="match status" value="1"/>
</dbReference>
<dbReference type="EMBL" id="KK852619">
    <property type="protein sequence ID" value="KDR20096.1"/>
    <property type="molecule type" value="Genomic_DNA"/>
</dbReference>
<dbReference type="Pfam" id="PF16741">
    <property type="entry name" value="mRNA_decap_C"/>
    <property type="match status" value="1"/>
</dbReference>
<dbReference type="Gene3D" id="2.30.29.30">
    <property type="entry name" value="Pleckstrin-homology domain (PH domain)/Phosphotyrosine-binding domain (PTB)"/>
    <property type="match status" value="1"/>
</dbReference>
<dbReference type="GO" id="GO:0003729">
    <property type="term" value="F:mRNA binding"/>
    <property type="evidence" value="ECO:0007669"/>
    <property type="project" value="TreeGrafter"/>
</dbReference>
<dbReference type="GO" id="GO:0000184">
    <property type="term" value="P:nuclear-transcribed mRNA catabolic process, nonsense-mediated decay"/>
    <property type="evidence" value="ECO:0007669"/>
    <property type="project" value="UniProtKB-KW"/>
</dbReference>
<comment type="similarity">
    <text evidence="2">Belongs to the DCP1 family.</text>
</comment>
<dbReference type="InterPro" id="IPR031953">
    <property type="entry name" value="mRNA_decap_C"/>
</dbReference>
<feature type="domain" description="mRNA-decapping enzyme C-terminal" evidence="7">
    <location>
        <begin position="407"/>
        <end position="442"/>
    </location>
</feature>
<proteinExistence type="inferred from homology"/>
<evidence type="ECO:0000256" key="2">
    <source>
        <dbReference type="ARBA" id="ARBA00008778"/>
    </source>
</evidence>
<sequence>MADLTELRMNVAALKRVDPYVKDIIETATHVALYTFSTDDNEWEKTDVEGALFVYSRNGEPYHSILIMNRLNTNNLVEPVIQGLDLQLQEPFLLYRNTSCRIFGVWFYDKDECIRIASVLDKLVKESEMSKKITDKSALNKCSSGDANVDIFTMLSRAQEDYKSNKNQAISRHAPTEESKPEMPQGVMDFFAKASSGASHFSSDKVSQPVGIFVGHHQSRTLGVELPSDRSDGQLKPLLQRLMSNPAHTVEHIEKQQRSVTPQTEATSAKRDKGKIQSCEDGSEQNSSGNFRARPVSSGSMTDVVKAQHASVPSTSAELVENGISFLRIPSPSTTCPQLAPFFGTGEQTVPSSGMVVDVATPDQRPLSAPLCSGMETPQKPALMPPTMFTSSAAKDVPNNIDAVRPEPLTRNQLLQAFNYLVKNDPEFVNKLHEAYVKSFAEMVM</sequence>
<dbReference type="GO" id="GO:0008047">
    <property type="term" value="F:enzyme activator activity"/>
    <property type="evidence" value="ECO:0007669"/>
    <property type="project" value="InterPro"/>
</dbReference>
<dbReference type="GO" id="GO:0000932">
    <property type="term" value="C:P-body"/>
    <property type="evidence" value="ECO:0007669"/>
    <property type="project" value="TreeGrafter"/>
</dbReference>
<dbReference type="GO" id="GO:0006397">
    <property type="term" value="P:mRNA processing"/>
    <property type="evidence" value="ECO:0007669"/>
    <property type="project" value="UniProtKB-KW"/>
</dbReference>
<dbReference type="eggNOG" id="KOG2868">
    <property type="taxonomic scope" value="Eukaryota"/>
</dbReference>
<evidence type="ECO:0000256" key="4">
    <source>
        <dbReference type="ARBA" id="ARBA00022664"/>
    </source>
</evidence>
<keyword evidence="3" id="KW-0963">Cytoplasm</keyword>
<evidence type="ECO:0000256" key="5">
    <source>
        <dbReference type="ARBA" id="ARBA00023161"/>
    </source>
</evidence>
<dbReference type="SUPFAM" id="SSF50729">
    <property type="entry name" value="PH domain-like"/>
    <property type="match status" value="1"/>
</dbReference>
<dbReference type="InParanoid" id="A0A067R8W4"/>
<name>A0A067R8W4_ZOONE</name>
<dbReference type="OMA" id="NASIFNM"/>
<evidence type="ECO:0000313" key="8">
    <source>
        <dbReference type="EMBL" id="KDR20096.1"/>
    </source>
</evidence>
<evidence type="ECO:0000313" key="9">
    <source>
        <dbReference type="Proteomes" id="UP000027135"/>
    </source>
</evidence>
<protein>
    <submittedName>
        <fullName evidence="8">mRNA-decapping enzyme 1A</fullName>
    </submittedName>
</protein>
<dbReference type="PANTHER" id="PTHR16290:SF0">
    <property type="entry name" value="DECAPPING PROTEIN 1, ISOFORM A"/>
    <property type="match status" value="1"/>
</dbReference>
<evidence type="ECO:0000256" key="1">
    <source>
        <dbReference type="ARBA" id="ARBA00004496"/>
    </source>
</evidence>
<dbReference type="GO" id="GO:0031087">
    <property type="term" value="P:deadenylation-independent decapping of nuclear-transcribed mRNA"/>
    <property type="evidence" value="ECO:0007669"/>
    <property type="project" value="TreeGrafter"/>
</dbReference>
<organism evidence="8 9">
    <name type="scientific">Zootermopsis nevadensis</name>
    <name type="common">Dampwood termite</name>
    <dbReference type="NCBI Taxonomy" id="136037"/>
    <lineage>
        <taxon>Eukaryota</taxon>
        <taxon>Metazoa</taxon>
        <taxon>Ecdysozoa</taxon>
        <taxon>Arthropoda</taxon>
        <taxon>Hexapoda</taxon>
        <taxon>Insecta</taxon>
        <taxon>Pterygota</taxon>
        <taxon>Neoptera</taxon>
        <taxon>Polyneoptera</taxon>
        <taxon>Dictyoptera</taxon>
        <taxon>Blattodea</taxon>
        <taxon>Blattoidea</taxon>
        <taxon>Termitoidae</taxon>
        <taxon>Termopsidae</taxon>
        <taxon>Zootermopsis</taxon>
    </lineage>
</organism>
<dbReference type="GO" id="GO:0000290">
    <property type="term" value="P:deadenylation-dependent decapping of nuclear-transcribed mRNA"/>
    <property type="evidence" value="ECO:0007669"/>
    <property type="project" value="InterPro"/>
</dbReference>
<dbReference type="Gene3D" id="6.10.140.2030">
    <property type="match status" value="1"/>
</dbReference>
<comment type="subcellular location">
    <subcellularLocation>
        <location evidence="1">Cytoplasm</location>
    </subcellularLocation>
</comment>
<dbReference type="PANTHER" id="PTHR16290">
    <property type="entry name" value="TRANSCRIPTION FACTOR SMIF DECAPPING ENZYME DCP1"/>
    <property type="match status" value="1"/>
</dbReference>
<keyword evidence="9" id="KW-1185">Reference proteome</keyword>
<keyword evidence="4" id="KW-0507">mRNA processing</keyword>
<dbReference type="STRING" id="136037.A0A067R8W4"/>
<feature type="compositionally biased region" description="Polar residues" evidence="6">
    <location>
        <begin position="258"/>
        <end position="267"/>
    </location>
</feature>
<dbReference type="InterPro" id="IPR011993">
    <property type="entry name" value="PH-like_dom_sf"/>
</dbReference>
<reference evidence="8 9" key="1">
    <citation type="journal article" date="2014" name="Nat. Commun.">
        <title>Molecular traces of alternative social organization in a termite genome.</title>
        <authorList>
            <person name="Terrapon N."/>
            <person name="Li C."/>
            <person name="Robertson H.M."/>
            <person name="Ji L."/>
            <person name="Meng X."/>
            <person name="Booth W."/>
            <person name="Chen Z."/>
            <person name="Childers C.P."/>
            <person name="Glastad K.M."/>
            <person name="Gokhale K."/>
            <person name="Gowin J."/>
            <person name="Gronenberg W."/>
            <person name="Hermansen R.A."/>
            <person name="Hu H."/>
            <person name="Hunt B.G."/>
            <person name="Huylmans A.K."/>
            <person name="Khalil S.M."/>
            <person name="Mitchell R.D."/>
            <person name="Munoz-Torres M.C."/>
            <person name="Mustard J.A."/>
            <person name="Pan H."/>
            <person name="Reese J.T."/>
            <person name="Scharf M.E."/>
            <person name="Sun F."/>
            <person name="Vogel H."/>
            <person name="Xiao J."/>
            <person name="Yang W."/>
            <person name="Yang Z."/>
            <person name="Yang Z."/>
            <person name="Zhou J."/>
            <person name="Zhu J."/>
            <person name="Brent C.S."/>
            <person name="Elsik C.G."/>
            <person name="Goodisman M.A."/>
            <person name="Liberles D.A."/>
            <person name="Roe R.M."/>
            <person name="Vargo E.L."/>
            <person name="Vilcinskas A."/>
            <person name="Wang J."/>
            <person name="Bornberg-Bauer E."/>
            <person name="Korb J."/>
            <person name="Zhang G."/>
            <person name="Liebig J."/>
        </authorList>
    </citation>
    <scope>NUCLEOTIDE SEQUENCE [LARGE SCALE GENOMIC DNA]</scope>
    <source>
        <tissue evidence="8">Whole organism</tissue>
    </source>
</reference>